<sequence length="402" mass="44548">MLGWAFYCQIVATVIQWLAAMLGCCVTSVSFSKTRAKLIKIEAIYRVDSKSLRRWEQEYMKSARERQRQSKEVPFKRTASVPNFSKKHGNLSESRKKNYQKQSRDIFASTSNVAETTHAGSANTLEIKKSSYSADGLIPPARTASSSALPALPKLKSALKAPQASKKTVNVEDTDVTYEYLSCNGSIDVPGFLGQRSPSSQRTYDPVYEQLGQEYYLEPNSLRRRSITTLNVGQIKKSLLPTQQLHGSTQSVPTTQKKTTIINDVGRPLSSSELPSAIAQTNQDASRYTKQAPSVNTRPKYSIRDFGIALSPKHGYCDVNNKVFDSETTKITYAELETAVHSRKPGASSSLRYIAVDKSNAESLQKQTAHTNSSLGELVRSNSCITSQKLIIRCTLSSFVFN</sequence>
<evidence type="ECO:0000313" key="3">
    <source>
        <dbReference type="EMBL" id="KAJ1345514.1"/>
    </source>
</evidence>
<dbReference type="AlphaFoldDB" id="A0AAD5MCQ7"/>
<protein>
    <submittedName>
        <fullName evidence="3">Uncharacterized protein</fullName>
    </submittedName>
</protein>
<gene>
    <name evidence="3" type="ORF">KIN20_000068</name>
</gene>
<keyword evidence="4" id="KW-1185">Reference proteome</keyword>
<feature type="transmembrane region" description="Helical" evidence="2">
    <location>
        <begin position="6"/>
        <end position="31"/>
    </location>
</feature>
<evidence type="ECO:0000313" key="4">
    <source>
        <dbReference type="Proteomes" id="UP001196413"/>
    </source>
</evidence>
<organism evidence="3 4">
    <name type="scientific">Parelaphostrongylus tenuis</name>
    <name type="common">Meningeal worm</name>
    <dbReference type="NCBI Taxonomy" id="148309"/>
    <lineage>
        <taxon>Eukaryota</taxon>
        <taxon>Metazoa</taxon>
        <taxon>Ecdysozoa</taxon>
        <taxon>Nematoda</taxon>
        <taxon>Chromadorea</taxon>
        <taxon>Rhabditida</taxon>
        <taxon>Rhabditina</taxon>
        <taxon>Rhabditomorpha</taxon>
        <taxon>Strongyloidea</taxon>
        <taxon>Metastrongylidae</taxon>
        <taxon>Parelaphostrongylus</taxon>
    </lineage>
</organism>
<keyword evidence="2" id="KW-0472">Membrane</keyword>
<proteinExistence type="predicted"/>
<name>A0AAD5MCQ7_PARTN</name>
<feature type="region of interest" description="Disordered" evidence="1">
    <location>
        <begin position="66"/>
        <end position="100"/>
    </location>
</feature>
<keyword evidence="2" id="KW-1133">Transmembrane helix</keyword>
<reference evidence="3" key="1">
    <citation type="submission" date="2021-06" db="EMBL/GenBank/DDBJ databases">
        <title>Parelaphostrongylus tenuis whole genome reference sequence.</title>
        <authorList>
            <person name="Garwood T.J."/>
            <person name="Larsen P.A."/>
            <person name="Fountain-Jones N.M."/>
            <person name="Garbe J.R."/>
            <person name="Macchietto M.G."/>
            <person name="Kania S.A."/>
            <person name="Gerhold R.W."/>
            <person name="Richards J.E."/>
            <person name="Wolf T.M."/>
        </authorList>
    </citation>
    <scope>NUCLEOTIDE SEQUENCE</scope>
    <source>
        <strain evidence="3">MNPRO001-30</strain>
        <tissue evidence="3">Meninges</tissue>
    </source>
</reference>
<evidence type="ECO:0000256" key="1">
    <source>
        <dbReference type="SAM" id="MobiDB-lite"/>
    </source>
</evidence>
<keyword evidence="2" id="KW-0812">Transmembrane</keyword>
<dbReference type="Proteomes" id="UP001196413">
    <property type="component" value="Unassembled WGS sequence"/>
</dbReference>
<feature type="compositionally biased region" description="Basic and acidic residues" evidence="1">
    <location>
        <begin position="66"/>
        <end position="75"/>
    </location>
</feature>
<comment type="caution">
    <text evidence="3">The sequence shown here is derived from an EMBL/GenBank/DDBJ whole genome shotgun (WGS) entry which is preliminary data.</text>
</comment>
<accession>A0AAD5MCQ7</accession>
<dbReference type="EMBL" id="JAHQIW010000010">
    <property type="protein sequence ID" value="KAJ1345514.1"/>
    <property type="molecule type" value="Genomic_DNA"/>
</dbReference>
<evidence type="ECO:0000256" key="2">
    <source>
        <dbReference type="SAM" id="Phobius"/>
    </source>
</evidence>